<evidence type="ECO:0008006" key="4">
    <source>
        <dbReference type="Google" id="ProtNLM"/>
    </source>
</evidence>
<feature type="coiled-coil region" evidence="1">
    <location>
        <begin position="103"/>
        <end position="141"/>
    </location>
</feature>
<evidence type="ECO:0000313" key="2">
    <source>
        <dbReference type="EMBL" id="OEH82269.1"/>
    </source>
</evidence>
<evidence type="ECO:0000256" key="1">
    <source>
        <dbReference type="SAM" id="Coils"/>
    </source>
</evidence>
<accession>A0A1E5KX79</accession>
<dbReference type="Proteomes" id="UP000095256">
    <property type="component" value="Unassembled WGS sequence"/>
</dbReference>
<name>A0A1E5KX79_9ENTE</name>
<protein>
    <recommendedName>
        <fullName evidence="4">DUF5082 domain-containing protein</fullName>
    </recommendedName>
</protein>
<proteinExistence type="predicted"/>
<sequence length="152" mass="18005">MAKKDKALEKQKIRNRYNPSITSLRSKRDRLVEEIERLKLKQISVEHNIVSFNSQYEEYGTMMDTADKNLKDPKSLKGNFMLNVNENMHLHILDKGFRVKKIMEDCQGRMKDGQKKLEEKIEELQSELNSTMIRIEDEINLMNFELNLVDWG</sequence>
<organism evidence="2 3">
    <name type="scientific">Enterococcus rivorum</name>
    <dbReference type="NCBI Taxonomy" id="762845"/>
    <lineage>
        <taxon>Bacteria</taxon>
        <taxon>Bacillati</taxon>
        <taxon>Bacillota</taxon>
        <taxon>Bacilli</taxon>
        <taxon>Lactobacillales</taxon>
        <taxon>Enterococcaceae</taxon>
        <taxon>Enterococcus</taxon>
    </lineage>
</organism>
<reference evidence="2 3" key="1">
    <citation type="submission" date="2016-09" db="EMBL/GenBank/DDBJ databases">
        <authorList>
            <person name="Capua I."/>
            <person name="De Benedictis P."/>
            <person name="Joannis T."/>
            <person name="Lombin L.H."/>
            <person name="Cattoli G."/>
        </authorList>
    </citation>
    <scope>NUCLEOTIDE SEQUENCE [LARGE SCALE GENOMIC DNA]</scope>
    <source>
        <strain evidence="2 3">LMG 25899</strain>
    </source>
</reference>
<dbReference type="EMBL" id="MIEK01000024">
    <property type="protein sequence ID" value="OEH82269.1"/>
    <property type="molecule type" value="Genomic_DNA"/>
</dbReference>
<keyword evidence="1" id="KW-0175">Coiled coil</keyword>
<gene>
    <name evidence="2" type="ORF">BCR26_13545</name>
</gene>
<evidence type="ECO:0000313" key="3">
    <source>
        <dbReference type="Proteomes" id="UP000095256"/>
    </source>
</evidence>
<keyword evidence="3" id="KW-1185">Reference proteome</keyword>
<dbReference type="RefSeq" id="WP_069698745.1">
    <property type="nucleotide sequence ID" value="NZ_JAGGMA010000015.1"/>
</dbReference>
<dbReference type="AlphaFoldDB" id="A0A1E5KX79"/>
<comment type="caution">
    <text evidence="2">The sequence shown here is derived from an EMBL/GenBank/DDBJ whole genome shotgun (WGS) entry which is preliminary data.</text>
</comment>
<dbReference type="STRING" id="762845.BCR26_13545"/>